<dbReference type="AlphaFoldDB" id="A0A0G0B849"/>
<gene>
    <name evidence="2" type="ORF">UR64_C0025G0010</name>
</gene>
<feature type="domain" description="DUF5672" evidence="1">
    <location>
        <begin position="78"/>
        <end position="209"/>
    </location>
</feature>
<comment type="caution">
    <text evidence="2">The sequence shown here is derived from an EMBL/GenBank/DDBJ whole genome shotgun (WGS) entry which is preliminary data.</text>
</comment>
<organism evidence="2 3">
    <name type="scientific">Candidatus Nomurabacteria bacterium GW2011_GWE1_35_16</name>
    <dbReference type="NCBI Taxonomy" id="1618761"/>
    <lineage>
        <taxon>Bacteria</taxon>
        <taxon>Candidatus Nomuraibacteriota</taxon>
    </lineage>
</organism>
<evidence type="ECO:0000313" key="3">
    <source>
        <dbReference type="Proteomes" id="UP000034952"/>
    </source>
</evidence>
<name>A0A0G0B849_9BACT</name>
<protein>
    <recommendedName>
        <fullName evidence="1">DUF5672 domain-containing protein</fullName>
    </recommendedName>
</protein>
<accession>A0A0G0B849</accession>
<sequence>MKKYLENVTLLAYTSHEIPQTIASLQKCQEGLGFAETKLLCHEKPDGLPENILYEFAPEINNIDDFNQYVFLELGKHVNTSHVLYVQAHAWILHPELWDDEWLQYDYIGSPWKHMDEAYIAWGSKEHVRVGNGGFSLRSKKLLEIPKKHGLPLLQEQNWYNEDGNLTCYYRELMLALGIKYASVEVAARFAYENDVPENMEIKDFFGYHRNMPRR</sequence>
<dbReference type="PATRIC" id="fig|1618761.3.peg.817"/>
<dbReference type="Pfam" id="PF18922">
    <property type="entry name" value="DUF5672"/>
    <property type="match status" value="1"/>
</dbReference>
<dbReference type="InterPro" id="IPR043729">
    <property type="entry name" value="DUF5672"/>
</dbReference>
<dbReference type="Proteomes" id="UP000034952">
    <property type="component" value="Unassembled WGS sequence"/>
</dbReference>
<reference evidence="2 3" key="1">
    <citation type="journal article" date="2015" name="Nature">
        <title>rRNA introns, odd ribosomes, and small enigmatic genomes across a large radiation of phyla.</title>
        <authorList>
            <person name="Brown C.T."/>
            <person name="Hug L.A."/>
            <person name="Thomas B.C."/>
            <person name="Sharon I."/>
            <person name="Castelle C.J."/>
            <person name="Singh A."/>
            <person name="Wilkins M.J."/>
            <person name="Williams K.H."/>
            <person name="Banfield J.F."/>
        </authorList>
    </citation>
    <scope>NUCLEOTIDE SEQUENCE [LARGE SCALE GENOMIC DNA]</scope>
</reference>
<proteinExistence type="predicted"/>
<evidence type="ECO:0000313" key="2">
    <source>
        <dbReference type="EMBL" id="KKP65548.1"/>
    </source>
</evidence>
<dbReference type="EMBL" id="LBPY01000025">
    <property type="protein sequence ID" value="KKP65548.1"/>
    <property type="molecule type" value="Genomic_DNA"/>
</dbReference>
<evidence type="ECO:0000259" key="1">
    <source>
        <dbReference type="Pfam" id="PF18922"/>
    </source>
</evidence>